<organism evidence="1">
    <name type="scientific">Wuchereria bancrofti</name>
    <dbReference type="NCBI Taxonomy" id="6293"/>
    <lineage>
        <taxon>Eukaryota</taxon>
        <taxon>Metazoa</taxon>
        <taxon>Ecdysozoa</taxon>
        <taxon>Nematoda</taxon>
        <taxon>Chromadorea</taxon>
        <taxon>Rhabditida</taxon>
        <taxon>Spirurina</taxon>
        <taxon>Spiruromorpha</taxon>
        <taxon>Filarioidea</taxon>
        <taxon>Onchocercidae</taxon>
        <taxon>Wuchereria</taxon>
    </lineage>
</organism>
<reference evidence="1" key="1">
    <citation type="submission" date="2016-11" db="UniProtKB">
        <authorList>
            <consortium name="WormBaseParasite"/>
        </authorList>
    </citation>
    <scope>IDENTIFICATION</scope>
    <source>
        <strain evidence="1">pt0022</strain>
    </source>
</reference>
<accession>A0A1I8EF30</accession>
<dbReference type="STRING" id="6293.A0A1I8EF30"/>
<proteinExistence type="predicted"/>
<evidence type="ECO:0008006" key="2">
    <source>
        <dbReference type="Google" id="ProtNLM"/>
    </source>
</evidence>
<evidence type="ECO:0000313" key="1">
    <source>
        <dbReference type="WBParaSite" id="maker-PairedContig_1795-snap-gene-0.12-mRNA-1"/>
    </source>
</evidence>
<protein>
    <recommendedName>
        <fullName evidence="2">PAS domain-containing protein</fullName>
    </recommendedName>
</protein>
<dbReference type="AlphaFoldDB" id="A0A1I8EF30"/>
<dbReference type="WBParaSite" id="maker-PairedContig_1795-snap-gene-0.12-mRNA-1">
    <property type="protein sequence ID" value="maker-PairedContig_1795-snap-gene-0.12-mRNA-1"/>
    <property type="gene ID" value="maker-PairedContig_1795-snap-gene-0.12"/>
</dbReference>
<sequence>MVEGISTRLKAFVDDEKSETNESSDENEIENNQENIEVKVKMGTKIDDKYLVVLAEPSTILSVACTVDAKGRIFRVDDGMALLLGYISMRELLGIEISKLIPAIQLEANSEVQHVCAQCIRGNSIPVIVKVNTEKDSKKIKEKRAVIQANRCEKS</sequence>
<name>A0A1I8EF30_WUCBA</name>